<evidence type="ECO:0000256" key="2">
    <source>
        <dbReference type="ARBA" id="ARBA00023125"/>
    </source>
</evidence>
<dbReference type="AlphaFoldDB" id="A0A8J5KKM9"/>
<dbReference type="Gene3D" id="2.170.150.80">
    <property type="entry name" value="NAC domain"/>
    <property type="match status" value="1"/>
</dbReference>
<evidence type="ECO:0000259" key="5">
    <source>
        <dbReference type="PROSITE" id="PS51005"/>
    </source>
</evidence>
<dbReference type="GO" id="GO:0003677">
    <property type="term" value="F:DNA binding"/>
    <property type="evidence" value="ECO:0007669"/>
    <property type="project" value="UniProtKB-KW"/>
</dbReference>
<organism evidence="6 7">
    <name type="scientific">Zingiber officinale</name>
    <name type="common">Ginger</name>
    <name type="synonym">Amomum zingiber</name>
    <dbReference type="NCBI Taxonomy" id="94328"/>
    <lineage>
        <taxon>Eukaryota</taxon>
        <taxon>Viridiplantae</taxon>
        <taxon>Streptophyta</taxon>
        <taxon>Embryophyta</taxon>
        <taxon>Tracheophyta</taxon>
        <taxon>Spermatophyta</taxon>
        <taxon>Magnoliopsida</taxon>
        <taxon>Liliopsida</taxon>
        <taxon>Zingiberales</taxon>
        <taxon>Zingiberaceae</taxon>
        <taxon>Zingiber</taxon>
    </lineage>
</organism>
<dbReference type="PANTHER" id="PTHR31744:SF219">
    <property type="entry name" value="NAC DOMAIN-CONTAINING PROTEIN 4"/>
    <property type="match status" value="1"/>
</dbReference>
<dbReference type="SUPFAM" id="SSF101941">
    <property type="entry name" value="NAC domain"/>
    <property type="match status" value="1"/>
</dbReference>
<dbReference type="PROSITE" id="PS51005">
    <property type="entry name" value="NAC"/>
    <property type="match status" value="1"/>
</dbReference>
<proteinExistence type="predicted"/>
<dbReference type="Pfam" id="PF02365">
    <property type="entry name" value="NAM"/>
    <property type="match status" value="1"/>
</dbReference>
<dbReference type="InterPro" id="IPR036093">
    <property type="entry name" value="NAC_dom_sf"/>
</dbReference>
<reference evidence="6 7" key="1">
    <citation type="submission" date="2020-08" db="EMBL/GenBank/DDBJ databases">
        <title>Plant Genome Project.</title>
        <authorList>
            <person name="Zhang R.-G."/>
        </authorList>
    </citation>
    <scope>NUCLEOTIDE SEQUENCE [LARGE SCALE GENOMIC DNA]</scope>
    <source>
        <tissue evidence="6">Rhizome</tissue>
    </source>
</reference>
<comment type="caution">
    <text evidence="6">The sequence shown here is derived from an EMBL/GenBank/DDBJ whole genome shotgun (WGS) entry which is preliminary data.</text>
</comment>
<evidence type="ECO:0000256" key="4">
    <source>
        <dbReference type="ARBA" id="ARBA00023242"/>
    </source>
</evidence>
<evidence type="ECO:0000256" key="3">
    <source>
        <dbReference type="ARBA" id="ARBA00023163"/>
    </source>
</evidence>
<dbReference type="EMBL" id="JACMSC010000016">
    <property type="protein sequence ID" value="KAG6483197.1"/>
    <property type="molecule type" value="Genomic_DNA"/>
</dbReference>
<name>A0A8J5KKM9_ZINOF</name>
<accession>A0A8J5KKM9</accession>
<keyword evidence="7" id="KW-1185">Reference proteome</keyword>
<dbReference type="Proteomes" id="UP000734854">
    <property type="component" value="Unassembled WGS sequence"/>
</dbReference>
<keyword evidence="4" id="KW-0539">Nucleus</keyword>
<feature type="domain" description="NAC" evidence="5">
    <location>
        <begin position="21"/>
        <end position="189"/>
    </location>
</feature>
<dbReference type="PANTHER" id="PTHR31744">
    <property type="entry name" value="PROTEIN CUP-SHAPED COTYLEDON 2-RELATED"/>
    <property type="match status" value="1"/>
</dbReference>
<keyword evidence="2" id="KW-0238">DNA-binding</keyword>
<evidence type="ECO:0000256" key="1">
    <source>
        <dbReference type="ARBA" id="ARBA00023015"/>
    </source>
</evidence>
<gene>
    <name evidence="6" type="ORF">ZIOFF_059839</name>
</gene>
<dbReference type="InterPro" id="IPR003441">
    <property type="entry name" value="NAC-dom"/>
</dbReference>
<sequence>MALFHHVLVPKSHFFVQKMNLPPGFRFHPTDEELITHYLAPKLSDSNFSETTVITELDMNKIEPWNLPCKFSLSSTILLHFKILLLMIYFDPAAITKLGEEWYFFCMKNRKNPTGLRTNRATDSGYWKASGKNKEIHGRRRDLIGSKKTLVFYRGRAPKGEKTNWIMHEVFSKNSGCRSHGSTCFYTSHGAENTFEGEFFRDLLADEVTQLDVLSSKR</sequence>
<evidence type="ECO:0000313" key="6">
    <source>
        <dbReference type="EMBL" id="KAG6483197.1"/>
    </source>
</evidence>
<protein>
    <recommendedName>
        <fullName evidence="5">NAC domain-containing protein</fullName>
    </recommendedName>
</protein>
<evidence type="ECO:0000313" key="7">
    <source>
        <dbReference type="Proteomes" id="UP000734854"/>
    </source>
</evidence>
<keyword evidence="1" id="KW-0805">Transcription regulation</keyword>
<keyword evidence="3" id="KW-0804">Transcription</keyword>
<dbReference type="GO" id="GO:0006355">
    <property type="term" value="P:regulation of DNA-templated transcription"/>
    <property type="evidence" value="ECO:0007669"/>
    <property type="project" value="InterPro"/>
</dbReference>